<dbReference type="SUPFAM" id="SSF103473">
    <property type="entry name" value="MFS general substrate transporter"/>
    <property type="match status" value="1"/>
</dbReference>
<feature type="transmembrane region" description="Helical" evidence="6">
    <location>
        <begin position="501"/>
        <end position="521"/>
    </location>
</feature>
<dbReference type="AlphaFoldDB" id="A0A0B2VSF0"/>
<dbReference type="OrthoDB" id="3936150at2759"/>
<feature type="transmembrane region" description="Helical" evidence="6">
    <location>
        <begin position="435"/>
        <end position="455"/>
    </location>
</feature>
<evidence type="ECO:0000256" key="3">
    <source>
        <dbReference type="ARBA" id="ARBA00022989"/>
    </source>
</evidence>
<feature type="transmembrane region" description="Helical" evidence="6">
    <location>
        <begin position="221"/>
        <end position="242"/>
    </location>
</feature>
<evidence type="ECO:0000256" key="1">
    <source>
        <dbReference type="ARBA" id="ARBA00004141"/>
    </source>
</evidence>
<dbReference type="GO" id="GO:0016020">
    <property type="term" value="C:membrane"/>
    <property type="evidence" value="ECO:0007669"/>
    <property type="project" value="UniProtKB-SubCell"/>
</dbReference>
<evidence type="ECO:0000256" key="5">
    <source>
        <dbReference type="SAM" id="MobiDB-lite"/>
    </source>
</evidence>
<feature type="region of interest" description="Disordered" evidence="5">
    <location>
        <begin position="582"/>
        <end position="623"/>
    </location>
</feature>
<feature type="transmembrane region" description="Helical" evidence="6">
    <location>
        <begin position="248"/>
        <end position="268"/>
    </location>
</feature>
<dbReference type="EMBL" id="JPKZ01000617">
    <property type="protein sequence ID" value="KHN86481.1"/>
    <property type="molecule type" value="Genomic_DNA"/>
</dbReference>
<evidence type="ECO:0000256" key="6">
    <source>
        <dbReference type="SAM" id="Phobius"/>
    </source>
</evidence>
<feature type="transmembrane region" description="Helical" evidence="6">
    <location>
        <begin position="378"/>
        <end position="398"/>
    </location>
</feature>
<keyword evidence="2 6" id="KW-0812">Transmembrane</keyword>
<evidence type="ECO:0000256" key="2">
    <source>
        <dbReference type="ARBA" id="ARBA00022692"/>
    </source>
</evidence>
<protein>
    <submittedName>
        <fullName evidence="7">Solute carrier family 22 member 16</fullName>
    </submittedName>
</protein>
<dbReference type="STRING" id="6265.A0A0B2VSF0"/>
<feature type="transmembrane region" description="Helical" evidence="6">
    <location>
        <begin position="136"/>
        <end position="153"/>
    </location>
</feature>
<dbReference type="InterPro" id="IPR005828">
    <property type="entry name" value="MFS_sugar_transport-like"/>
</dbReference>
<proteinExistence type="predicted"/>
<keyword evidence="4 6" id="KW-0472">Membrane</keyword>
<dbReference type="OMA" id="IQGVNCF"/>
<comment type="caution">
    <text evidence="7">The sequence shown here is derived from an EMBL/GenBank/DDBJ whole genome shotgun (WGS) entry which is preliminary data.</text>
</comment>
<evidence type="ECO:0000256" key="4">
    <source>
        <dbReference type="ARBA" id="ARBA00023136"/>
    </source>
</evidence>
<feature type="compositionally biased region" description="Low complexity" evidence="5">
    <location>
        <begin position="594"/>
        <end position="606"/>
    </location>
</feature>
<feature type="transmembrane region" description="Helical" evidence="6">
    <location>
        <begin position="346"/>
        <end position="366"/>
    </location>
</feature>
<sequence>MSAYEEDDYRRIRRANIVDRRSKYKELVSYTHFEEVLARINPFGPFQIFACICILFVTIEWAGNYTFIGVLGSIEPSWDCTTQNGSTVTIEPPTDDAKCAFLKSNCTQLSAIKSSVEFYSLVAAWKLICDDKDKPVLIQLIQAVGGFMGSFVGGHCGDHFGRKKFFFTGQLCIIITSVMATAAVSWYTYAICLFLNAIFYGMIEVTSLTLMMEYTNDKYRLISNACFQWPIAYMVIALIAFLTKDWQYFFIFLNLVSSPIAIAFILFYESPRWLVASDQLERACEVLNDIAHRRWNDANIKFTANDLNLIPRDNNKKKPFYNVYHLFCTRRLFKQTFMQNDSQNTLVQLQLLSMFTYGLVSSTYFYTLKGLHDNAIMFTFLHGVFRIFVPPIVIFLDFKFFKFGRKIQLIGSLTINCLCFAALTALMILNVRCDHIAVTVLVIVATMINESAFWMNIAQITAQRYPTVIRCIAYGSIHAFKHIGLIVGISVLEPFLSTRPLWAFLIPEIFIVITLVCGIVLQAETKGKALTDRLIESQFGRLENEIPRALMRLAAGHRFNQVTVRERLKQQARTQELKLHERRNIETVENAPQSSSLTNESSLPSPRGTTTTVVGHSSDSPEQ</sequence>
<evidence type="ECO:0000313" key="7">
    <source>
        <dbReference type="EMBL" id="KHN86481.1"/>
    </source>
</evidence>
<gene>
    <name evidence="7" type="primary">SLC22A16</name>
    <name evidence="7" type="ORF">Tcan_13774</name>
</gene>
<feature type="transmembrane region" description="Helical" evidence="6">
    <location>
        <begin position="467"/>
        <end position="489"/>
    </location>
</feature>
<reference evidence="7 8" key="1">
    <citation type="submission" date="2014-11" db="EMBL/GenBank/DDBJ databases">
        <title>Genetic blueprint of the zoonotic pathogen Toxocara canis.</title>
        <authorList>
            <person name="Zhu X.-Q."/>
            <person name="Korhonen P.K."/>
            <person name="Cai H."/>
            <person name="Young N.D."/>
            <person name="Nejsum P."/>
            <person name="von Samson-Himmelstjerna G."/>
            <person name="Boag P.R."/>
            <person name="Tan P."/>
            <person name="Li Q."/>
            <person name="Min J."/>
            <person name="Yang Y."/>
            <person name="Wang X."/>
            <person name="Fang X."/>
            <person name="Hall R.S."/>
            <person name="Hofmann A."/>
            <person name="Sternberg P.W."/>
            <person name="Jex A.R."/>
            <person name="Gasser R.B."/>
        </authorList>
    </citation>
    <scope>NUCLEOTIDE SEQUENCE [LARGE SCALE GENOMIC DNA]</scope>
    <source>
        <strain evidence="7">PN_DK_2014</strain>
    </source>
</reference>
<dbReference type="GO" id="GO:0022857">
    <property type="term" value="F:transmembrane transporter activity"/>
    <property type="evidence" value="ECO:0007669"/>
    <property type="project" value="InterPro"/>
</dbReference>
<dbReference type="Gene3D" id="1.20.1250.20">
    <property type="entry name" value="MFS general substrate transporter like domains"/>
    <property type="match status" value="1"/>
</dbReference>
<name>A0A0B2VSF0_TOXCA</name>
<keyword evidence="8" id="KW-1185">Reference proteome</keyword>
<keyword evidence="3 6" id="KW-1133">Transmembrane helix</keyword>
<feature type="transmembrane region" description="Helical" evidence="6">
    <location>
        <begin position="410"/>
        <end position="429"/>
    </location>
</feature>
<organism evidence="7 8">
    <name type="scientific">Toxocara canis</name>
    <name type="common">Canine roundworm</name>
    <dbReference type="NCBI Taxonomy" id="6265"/>
    <lineage>
        <taxon>Eukaryota</taxon>
        <taxon>Metazoa</taxon>
        <taxon>Ecdysozoa</taxon>
        <taxon>Nematoda</taxon>
        <taxon>Chromadorea</taxon>
        <taxon>Rhabditida</taxon>
        <taxon>Spirurina</taxon>
        <taxon>Ascaridomorpha</taxon>
        <taxon>Ascaridoidea</taxon>
        <taxon>Toxocaridae</taxon>
        <taxon>Toxocara</taxon>
    </lineage>
</organism>
<feature type="compositionally biased region" description="Polar residues" evidence="5">
    <location>
        <begin position="607"/>
        <end position="623"/>
    </location>
</feature>
<dbReference type="Proteomes" id="UP000031036">
    <property type="component" value="Unassembled WGS sequence"/>
</dbReference>
<evidence type="ECO:0000313" key="8">
    <source>
        <dbReference type="Proteomes" id="UP000031036"/>
    </source>
</evidence>
<dbReference type="InterPro" id="IPR036259">
    <property type="entry name" value="MFS_trans_sf"/>
</dbReference>
<feature type="transmembrane region" description="Helical" evidence="6">
    <location>
        <begin position="165"/>
        <end position="187"/>
    </location>
</feature>
<dbReference type="Pfam" id="PF00083">
    <property type="entry name" value="Sugar_tr"/>
    <property type="match status" value="1"/>
</dbReference>
<accession>A0A0B2VSF0</accession>
<dbReference type="PANTHER" id="PTHR24064">
    <property type="entry name" value="SOLUTE CARRIER FAMILY 22 MEMBER"/>
    <property type="match status" value="1"/>
</dbReference>
<feature type="transmembrane region" description="Helical" evidence="6">
    <location>
        <begin position="193"/>
        <end position="214"/>
    </location>
</feature>
<comment type="subcellular location">
    <subcellularLocation>
        <location evidence="1">Membrane</location>
        <topology evidence="1">Multi-pass membrane protein</topology>
    </subcellularLocation>
</comment>